<gene>
    <name evidence="1" type="ORF">H8717_14450</name>
</gene>
<dbReference type="Proteomes" id="UP000658131">
    <property type="component" value="Unassembled WGS sequence"/>
</dbReference>
<proteinExistence type="predicted"/>
<dbReference type="RefSeq" id="WP_262400987.1">
    <property type="nucleotide sequence ID" value="NZ_JACRTB010000038.1"/>
</dbReference>
<evidence type="ECO:0000313" key="2">
    <source>
        <dbReference type="Proteomes" id="UP000658131"/>
    </source>
</evidence>
<evidence type="ECO:0000313" key="1">
    <source>
        <dbReference type="EMBL" id="MBC8577598.1"/>
    </source>
</evidence>
<protein>
    <submittedName>
        <fullName evidence="1">Uncharacterized protein</fullName>
    </submittedName>
</protein>
<dbReference type="EMBL" id="JACRTB010000038">
    <property type="protein sequence ID" value="MBC8577598.1"/>
    <property type="molecule type" value="Genomic_DNA"/>
</dbReference>
<comment type="caution">
    <text evidence="1">The sequence shown here is derived from an EMBL/GenBank/DDBJ whole genome shotgun (WGS) entry which is preliminary data.</text>
</comment>
<name>A0ABR7NMF9_9FIRM</name>
<accession>A0ABR7NMF9</accession>
<sequence>MYCVIAGKNGDVIVYGLAYGGKRIEDITTNRQGMELLAAECRRENLALCHFGDVIEDWVQKEAMI</sequence>
<reference evidence="1 2" key="1">
    <citation type="submission" date="2020-08" db="EMBL/GenBank/DDBJ databases">
        <title>Genome public.</title>
        <authorList>
            <person name="Liu C."/>
            <person name="Sun Q."/>
        </authorList>
    </citation>
    <scope>NUCLEOTIDE SEQUENCE [LARGE SCALE GENOMIC DNA]</scope>
    <source>
        <strain evidence="1 2">BX1</strain>
    </source>
</reference>
<organism evidence="1 2">
    <name type="scientific">Yanshouia hominis</name>
    <dbReference type="NCBI Taxonomy" id="2763673"/>
    <lineage>
        <taxon>Bacteria</taxon>
        <taxon>Bacillati</taxon>
        <taxon>Bacillota</taxon>
        <taxon>Clostridia</taxon>
        <taxon>Eubacteriales</taxon>
        <taxon>Oscillospiraceae</taxon>
        <taxon>Yanshouia</taxon>
    </lineage>
</organism>
<keyword evidence="2" id="KW-1185">Reference proteome</keyword>